<dbReference type="PROSITE" id="PS00211">
    <property type="entry name" value="ABC_TRANSPORTER_1"/>
    <property type="match status" value="1"/>
</dbReference>
<keyword evidence="6 10" id="KW-0067">ATP-binding</keyword>
<evidence type="ECO:0000256" key="1">
    <source>
        <dbReference type="ARBA" id="ARBA00022448"/>
    </source>
</evidence>
<reference evidence="10 11" key="1">
    <citation type="journal article" date="2019" name="Int. J. Syst. Evol. Microbiol.">
        <title>The Global Catalogue of Microorganisms (GCM) 10K type strain sequencing project: providing services to taxonomists for standard genome sequencing and annotation.</title>
        <authorList>
            <consortium name="The Broad Institute Genomics Platform"/>
            <consortium name="The Broad Institute Genome Sequencing Center for Infectious Disease"/>
            <person name="Wu L."/>
            <person name="Ma J."/>
        </authorList>
    </citation>
    <scope>NUCLEOTIDE SEQUENCE [LARGE SCALE GENOMIC DNA]</scope>
    <source>
        <strain evidence="10 11">JCM 10425</strain>
    </source>
</reference>
<evidence type="ECO:0000256" key="4">
    <source>
        <dbReference type="ARBA" id="ARBA00022737"/>
    </source>
</evidence>
<dbReference type="InterPro" id="IPR027417">
    <property type="entry name" value="P-loop_NTPase"/>
</dbReference>
<accession>A0ABN0URM9</accession>
<keyword evidence="1" id="KW-0813">Transport</keyword>
<dbReference type="CDD" id="cd03215">
    <property type="entry name" value="ABC_Carb_Monos_II"/>
    <property type="match status" value="1"/>
</dbReference>
<evidence type="ECO:0000256" key="6">
    <source>
        <dbReference type="ARBA" id="ARBA00022840"/>
    </source>
</evidence>
<dbReference type="PROSITE" id="PS50893">
    <property type="entry name" value="ABC_TRANSPORTER_2"/>
    <property type="match status" value="2"/>
</dbReference>
<evidence type="ECO:0000256" key="2">
    <source>
        <dbReference type="ARBA" id="ARBA00022475"/>
    </source>
</evidence>
<dbReference type="SUPFAM" id="SSF52540">
    <property type="entry name" value="P-loop containing nucleoside triphosphate hydrolases"/>
    <property type="match status" value="2"/>
</dbReference>
<proteinExistence type="predicted"/>
<keyword evidence="11" id="KW-1185">Reference proteome</keyword>
<evidence type="ECO:0000256" key="5">
    <source>
        <dbReference type="ARBA" id="ARBA00022741"/>
    </source>
</evidence>
<keyword evidence="7" id="KW-1278">Translocase</keyword>
<dbReference type="Pfam" id="PF00005">
    <property type="entry name" value="ABC_tran"/>
    <property type="match status" value="2"/>
</dbReference>
<dbReference type="SMART" id="SM00382">
    <property type="entry name" value="AAA"/>
    <property type="match status" value="2"/>
</dbReference>
<evidence type="ECO:0000313" key="10">
    <source>
        <dbReference type="EMBL" id="GAA0259179.1"/>
    </source>
</evidence>
<dbReference type="GO" id="GO:0005524">
    <property type="term" value="F:ATP binding"/>
    <property type="evidence" value="ECO:0007669"/>
    <property type="project" value="UniProtKB-KW"/>
</dbReference>
<evidence type="ECO:0000259" key="9">
    <source>
        <dbReference type="PROSITE" id="PS50893"/>
    </source>
</evidence>
<gene>
    <name evidence="10" type="ORF">GCM10009539_50620</name>
</gene>
<keyword evidence="2" id="KW-1003">Cell membrane</keyword>
<dbReference type="PANTHER" id="PTHR43790:SF3">
    <property type="entry name" value="D-ALLOSE IMPORT ATP-BINDING PROTEIN ALSA-RELATED"/>
    <property type="match status" value="1"/>
</dbReference>
<dbReference type="Proteomes" id="UP001500967">
    <property type="component" value="Unassembled WGS sequence"/>
</dbReference>
<dbReference type="InterPro" id="IPR050107">
    <property type="entry name" value="ABC_carbohydrate_import_ATPase"/>
</dbReference>
<keyword evidence="3" id="KW-0762">Sugar transport</keyword>
<dbReference type="EMBL" id="BAAAGX010000020">
    <property type="protein sequence ID" value="GAA0259179.1"/>
    <property type="molecule type" value="Genomic_DNA"/>
</dbReference>
<keyword evidence="4" id="KW-0677">Repeat</keyword>
<evidence type="ECO:0000256" key="8">
    <source>
        <dbReference type="ARBA" id="ARBA00023136"/>
    </source>
</evidence>
<dbReference type="InterPro" id="IPR017871">
    <property type="entry name" value="ABC_transporter-like_CS"/>
</dbReference>
<feature type="domain" description="ABC transporter" evidence="9">
    <location>
        <begin position="257"/>
        <end position="501"/>
    </location>
</feature>
<comment type="caution">
    <text evidence="10">The sequence shown here is derived from an EMBL/GenBank/DDBJ whole genome shotgun (WGS) entry which is preliminary data.</text>
</comment>
<dbReference type="Gene3D" id="3.40.50.300">
    <property type="entry name" value="P-loop containing nucleotide triphosphate hydrolases"/>
    <property type="match status" value="2"/>
</dbReference>
<dbReference type="RefSeq" id="WP_344651405.1">
    <property type="nucleotide sequence ID" value="NZ_BAAAGX010000020.1"/>
</dbReference>
<evidence type="ECO:0000256" key="7">
    <source>
        <dbReference type="ARBA" id="ARBA00022967"/>
    </source>
</evidence>
<keyword evidence="8" id="KW-0472">Membrane</keyword>
<dbReference type="InterPro" id="IPR003439">
    <property type="entry name" value="ABC_transporter-like_ATP-bd"/>
</dbReference>
<feature type="domain" description="ABC transporter" evidence="9">
    <location>
        <begin position="4"/>
        <end position="240"/>
    </location>
</feature>
<dbReference type="CDD" id="cd03216">
    <property type="entry name" value="ABC_Carb_Monos_I"/>
    <property type="match status" value="1"/>
</dbReference>
<sequence length="510" mass="54384">MTVLTGSAITKVFGGTHALKGVDFAAAPGRVTALFGENGAGKSTLMKILAGIETPTTGHIAVDGEPVVFTSARHAADTGIVIIHQELSLCANLSIEDNLFLGRERVTAAGAVDRKQERTAAAAILRRLEEEIDPRTLVGDLRLGQQQLVEIARALLQDARVLIMDEPTSALSEPEVEVLFRMIRELTADGVAVVYISHHLDEALEIADDVVVLRDGSLVATAEADDVDLGWIVRQMVGRDQDSLFPDRDTILGDELLTITDLVVPDPSNSDRLAIDGVTLRVRAGEIVGLYGLMGAGRTELLEALAGRIPIQSGEVALAGEVLARESIRERIARGLMLVPEDRQRDGLVQTMSVGENLSLAGLLAFARRVFLNRRDEETAVSRTITDVTVKTSSPKSPIGSLSGGNQQKVVIGKALLTDPRVLLLDEPSRGVDVGAKADVFALMAEQAQRGLAVLFTTSEAEEALHIPDRLLVLSRGRIVGEFTRGALTREDLMAASGGSIPSTKTGEAS</sequence>
<evidence type="ECO:0000313" key="11">
    <source>
        <dbReference type="Proteomes" id="UP001500967"/>
    </source>
</evidence>
<dbReference type="InterPro" id="IPR003593">
    <property type="entry name" value="AAA+_ATPase"/>
</dbReference>
<dbReference type="PANTHER" id="PTHR43790">
    <property type="entry name" value="CARBOHYDRATE TRANSPORT ATP-BINDING PROTEIN MG119-RELATED"/>
    <property type="match status" value="1"/>
</dbReference>
<protein>
    <submittedName>
        <fullName evidence="10">Sugar ABC transporter ATP-binding protein</fullName>
    </submittedName>
</protein>
<name>A0ABN0URM9_9ACTN</name>
<organism evidence="10 11">
    <name type="scientific">Cryptosporangium japonicum</name>
    <dbReference type="NCBI Taxonomy" id="80872"/>
    <lineage>
        <taxon>Bacteria</taxon>
        <taxon>Bacillati</taxon>
        <taxon>Actinomycetota</taxon>
        <taxon>Actinomycetes</taxon>
        <taxon>Cryptosporangiales</taxon>
        <taxon>Cryptosporangiaceae</taxon>
        <taxon>Cryptosporangium</taxon>
    </lineage>
</organism>
<evidence type="ECO:0000256" key="3">
    <source>
        <dbReference type="ARBA" id="ARBA00022597"/>
    </source>
</evidence>
<keyword evidence="5" id="KW-0547">Nucleotide-binding</keyword>